<dbReference type="SUPFAM" id="SSF54060">
    <property type="entry name" value="His-Me finger endonucleases"/>
    <property type="match status" value="1"/>
</dbReference>
<evidence type="ECO:0000259" key="13">
    <source>
        <dbReference type="SMART" id="SM00477"/>
    </source>
</evidence>
<proteinExistence type="inferred from homology"/>
<dbReference type="InterPro" id="IPR044925">
    <property type="entry name" value="His-Me_finger_sf"/>
</dbReference>
<keyword evidence="3 10" id="KW-0540">Nuclease</keyword>
<evidence type="ECO:0000256" key="10">
    <source>
        <dbReference type="RuleBase" id="RU366055"/>
    </source>
</evidence>
<keyword evidence="16" id="KW-1185">Reference proteome</keyword>
<gene>
    <name evidence="15" type="ORF">LT85_3777</name>
</gene>
<feature type="domain" description="ENPP1-3/EXOG-like endonuclease/phosphodiesterase" evidence="13">
    <location>
        <begin position="50"/>
        <end position="238"/>
    </location>
</feature>
<comment type="similarity">
    <text evidence="2 10">Belongs to the DNA/RNA non-specific endonuclease family.</text>
</comment>
<protein>
    <recommendedName>
        <fullName evidence="10">Endonuclease</fullName>
        <ecNumber evidence="10">3.1.30.-</ecNumber>
    </recommendedName>
</protein>
<dbReference type="GO" id="GO:0004519">
    <property type="term" value="F:endonuclease activity"/>
    <property type="evidence" value="ECO:0007669"/>
    <property type="project" value="UniProtKB-UniRule"/>
</dbReference>
<evidence type="ECO:0000256" key="12">
    <source>
        <dbReference type="SAM" id="SignalP"/>
    </source>
</evidence>
<feature type="domain" description="DNA/RNA non-specific endonuclease/pyrophosphatase/phosphodiesterase" evidence="14">
    <location>
        <begin position="49"/>
        <end position="238"/>
    </location>
</feature>
<sequence>MPHKFRRFLVLAFFLSSSAFATDCPSHYAGGQAPRILNDKLARQTQELCYQAFAVMHSGITRTPLWSAEHLTRDNVDAARTLSRENPFHPEPGLLINGRAELKDYARSGFDRGHMSPNGDMANRTSQYESFSLANMIPQNSQNNRHIWAEIESAVRRLAVKEGELYVITGPAFLGQDLQKVGNVLVPTYIYKVVYSPKRQQAAAYFIKNEDTSHYQSLSLTQLESTLRIDLLPGVSRRVKDVAMALPAAGSRSERGASERTASVRRSPEAREEPAAQIKKIEKDLLSKLTEDVLKMLVNFITNLINKGWSHV</sequence>
<keyword evidence="7" id="KW-0460">Magnesium</keyword>
<evidence type="ECO:0000313" key="16">
    <source>
        <dbReference type="Proteomes" id="UP000030302"/>
    </source>
</evidence>
<comment type="cofactor">
    <cofactor evidence="1 10">
        <name>Mg(2+)</name>
        <dbReference type="ChEBI" id="CHEBI:18420"/>
    </cofactor>
</comment>
<dbReference type="InterPro" id="IPR044929">
    <property type="entry name" value="DNA/RNA_non-sp_Endonuclease_sf"/>
</dbReference>
<keyword evidence="12" id="KW-0732">Signal</keyword>
<dbReference type="EMBL" id="CP009962">
    <property type="protein sequence ID" value="AIY42935.1"/>
    <property type="molecule type" value="Genomic_DNA"/>
</dbReference>
<name>A0A0A1FGT5_9BURK</name>
<reference evidence="16" key="1">
    <citation type="journal article" date="2014" name="Soil Biol. Biochem.">
        <title>Structure and function of bacterial communities in ageing soils: Insights from the Mendocino ecological staircase.</title>
        <authorList>
            <person name="Uroz S."/>
            <person name="Tech J.J."/>
            <person name="Sawaya N.A."/>
            <person name="Frey-Klett P."/>
            <person name="Leveau J.H.J."/>
        </authorList>
    </citation>
    <scope>NUCLEOTIDE SEQUENCE [LARGE SCALE GENOMIC DNA]</scope>
    <source>
        <strain evidence="16">Cal35</strain>
    </source>
</reference>
<dbReference type="KEGG" id="care:LT85_3777"/>
<feature type="active site" description="Proton acceptor" evidence="8">
    <location>
        <position position="114"/>
    </location>
</feature>
<dbReference type="GO" id="GO:0003676">
    <property type="term" value="F:nucleic acid binding"/>
    <property type="evidence" value="ECO:0007669"/>
    <property type="project" value="InterPro"/>
</dbReference>
<dbReference type="OrthoDB" id="9811262at2"/>
<dbReference type="Proteomes" id="UP000030302">
    <property type="component" value="Chromosome"/>
</dbReference>
<feature type="binding site" evidence="9">
    <location>
        <position position="144"/>
    </location>
    <ligand>
        <name>Mg(2+)</name>
        <dbReference type="ChEBI" id="CHEBI:18420"/>
        <note>catalytic</note>
    </ligand>
</feature>
<feature type="signal peptide" evidence="12">
    <location>
        <begin position="1"/>
        <end position="21"/>
    </location>
</feature>
<dbReference type="Gene3D" id="3.40.570.10">
    <property type="entry name" value="Extracellular Endonuclease, subunit A"/>
    <property type="match status" value="1"/>
</dbReference>
<organism evidence="15 16">
    <name type="scientific">Collimonas arenae</name>
    <dbReference type="NCBI Taxonomy" id="279058"/>
    <lineage>
        <taxon>Bacteria</taxon>
        <taxon>Pseudomonadati</taxon>
        <taxon>Pseudomonadota</taxon>
        <taxon>Betaproteobacteria</taxon>
        <taxon>Burkholderiales</taxon>
        <taxon>Oxalobacteraceae</taxon>
        <taxon>Collimonas</taxon>
    </lineage>
</organism>
<dbReference type="InterPro" id="IPR020821">
    <property type="entry name" value="ENPP1-3/EXOG-like_nuc-like"/>
</dbReference>
<dbReference type="PANTHER" id="PTHR13966:SF5">
    <property type="entry name" value="ENDONUCLEASE G, MITOCHONDRIAL"/>
    <property type="match status" value="1"/>
</dbReference>
<dbReference type="Pfam" id="PF01223">
    <property type="entry name" value="Endonuclease_NS"/>
    <property type="match status" value="1"/>
</dbReference>
<dbReference type="InterPro" id="IPR040255">
    <property type="entry name" value="Non-specific_endonuclease"/>
</dbReference>
<dbReference type="InterPro" id="IPR001604">
    <property type="entry name" value="Endo_G_ENPP1-like_dom"/>
</dbReference>
<keyword evidence="4 9" id="KW-0479">Metal-binding</keyword>
<dbReference type="RefSeq" id="WP_038491876.1">
    <property type="nucleotide sequence ID" value="NZ_CP009962.1"/>
</dbReference>
<evidence type="ECO:0000256" key="3">
    <source>
        <dbReference type="ARBA" id="ARBA00022722"/>
    </source>
</evidence>
<evidence type="ECO:0000256" key="9">
    <source>
        <dbReference type="PIRSR" id="PIRSR640255-2"/>
    </source>
</evidence>
<evidence type="ECO:0000313" key="15">
    <source>
        <dbReference type="EMBL" id="AIY42935.1"/>
    </source>
</evidence>
<evidence type="ECO:0000256" key="2">
    <source>
        <dbReference type="ARBA" id="ARBA00010052"/>
    </source>
</evidence>
<feature type="chain" id="PRO_5001974281" description="Endonuclease" evidence="12">
    <location>
        <begin position="22"/>
        <end position="312"/>
    </location>
</feature>
<dbReference type="AlphaFoldDB" id="A0A0A1FGT5"/>
<evidence type="ECO:0000256" key="6">
    <source>
        <dbReference type="ARBA" id="ARBA00022801"/>
    </source>
</evidence>
<feature type="region of interest" description="Disordered" evidence="11">
    <location>
        <begin position="250"/>
        <end position="275"/>
    </location>
</feature>
<evidence type="ECO:0000256" key="4">
    <source>
        <dbReference type="ARBA" id="ARBA00022723"/>
    </source>
</evidence>
<evidence type="ECO:0000256" key="11">
    <source>
        <dbReference type="SAM" id="MobiDB-lite"/>
    </source>
</evidence>
<keyword evidence="5 10" id="KW-0255">Endonuclease</keyword>
<dbReference type="GO" id="GO:0046872">
    <property type="term" value="F:metal ion binding"/>
    <property type="evidence" value="ECO:0007669"/>
    <property type="project" value="UniProtKB-KW"/>
</dbReference>
<dbReference type="EC" id="3.1.30.-" evidence="10"/>
<evidence type="ECO:0000256" key="7">
    <source>
        <dbReference type="ARBA" id="ARBA00022842"/>
    </source>
</evidence>
<dbReference type="PANTHER" id="PTHR13966">
    <property type="entry name" value="ENDONUCLEASE RELATED"/>
    <property type="match status" value="1"/>
</dbReference>
<keyword evidence="6 10" id="KW-0378">Hydrolase</keyword>
<evidence type="ECO:0000256" key="5">
    <source>
        <dbReference type="ARBA" id="ARBA00022759"/>
    </source>
</evidence>
<evidence type="ECO:0000256" key="1">
    <source>
        <dbReference type="ARBA" id="ARBA00001946"/>
    </source>
</evidence>
<dbReference type="HOGENOM" id="CLU_055174_1_0_4"/>
<evidence type="ECO:0000259" key="14">
    <source>
        <dbReference type="SMART" id="SM00892"/>
    </source>
</evidence>
<dbReference type="STRING" id="279058.LT85_3777"/>
<dbReference type="SMART" id="SM00892">
    <property type="entry name" value="Endonuclease_NS"/>
    <property type="match status" value="1"/>
</dbReference>
<dbReference type="GO" id="GO:0016787">
    <property type="term" value="F:hydrolase activity"/>
    <property type="evidence" value="ECO:0007669"/>
    <property type="project" value="UniProtKB-KW"/>
</dbReference>
<feature type="compositionally biased region" description="Basic and acidic residues" evidence="11">
    <location>
        <begin position="266"/>
        <end position="275"/>
    </location>
</feature>
<dbReference type="InterPro" id="IPR018524">
    <property type="entry name" value="DNA/RNA_endonuclease_AS"/>
</dbReference>
<evidence type="ECO:0000256" key="8">
    <source>
        <dbReference type="PIRSR" id="PIRSR640255-1"/>
    </source>
</evidence>
<dbReference type="PROSITE" id="PS01070">
    <property type="entry name" value="NUCLEASE_NON_SPEC"/>
    <property type="match status" value="1"/>
</dbReference>
<dbReference type="SMART" id="SM00477">
    <property type="entry name" value="NUC"/>
    <property type="match status" value="1"/>
</dbReference>
<accession>A0A0A1FGT5</accession>